<feature type="domain" description="NADP-dependent oxidoreductase" evidence="5">
    <location>
        <begin position="113"/>
        <end position="363"/>
    </location>
</feature>
<evidence type="ECO:0000256" key="2">
    <source>
        <dbReference type="ARBA" id="ARBA00022857"/>
    </source>
</evidence>
<reference evidence="6 7" key="1">
    <citation type="submission" date="2024-02" db="EMBL/GenBank/DDBJ databases">
        <authorList>
            <person name="Chen Y."/>
            <person name="Shah S."/>
            <person name="Dougan E. K."/>
            <person name="Thang M."/>
            <person name="Chan C."/>
        </authorList>
    </citation>
    <scope>NUCLEOTIDE SEQUENCE [LARGE SCALE GENOMIC DNA]</scope>
</reference>
<feature type="compositionally biased region" description="Acidic residues" evidence="4">
    <location>
        <begin position="431"/>
        <end position="440"/>
    </location>
</feature>
<accession>A0ABP0Q4P9</accession>
<evidence type="ECO:0000256" key="1">
    <source>
        <dbReference type="ARBA" id="ARBA00007905"/>
    </source>
</evidence>
<keyword evidence="7" id="KW-1185">Reference proteome</keyword>
<evidence type="ECO:0000313" key="6">
    <source>
        <dbReference type="EMBL" id="CAK9082863.1"/>
    </source>
</evidence>
<evidence type="ECO:0000256" key="4">
    <source>
        <dbReference type="SAM" id="MobiDB-lite"/>
    </source>
</evidence>
<name>A0ABP0Q4P9_9DINO</name>
<gene>
    <name evidence="6" type="ORF">SCF082_LOCUS39357</name>
</gene>
<dbReference type="SUPFAM" id="SSF51430">
    <property type="entry name" value="NAD(P)-linked oxidoreductase"/>
    <property type="match status" value="1"/>
</dbReference>
<proteinExistence type="inferred from homology"/>
<feature type="compositionally biased region" description="Basic and acidic residues" evidence="4">
    <location>
        <begin position="413"/>
        <end position="422"/>
    </location>
</feature>
<dbReference type="PANTHER" id="PTHR43827">
    <property type="entry name" value="2,5-DIKETO-D-GLUCONIC ACID REDUCTASE"/>
    <property type="match status" value="1"/>
</dbReference>
<dbReference type="InterPro" id="IPR020471">
    <property type="entry name" value="AKR"/>
</dbReference>
<dbReference type="Proteomes" id="UP001642464">
    <property type="component" value="Unassembled WGS sequence"/>
</dbReference>
<comment type="caution">
    <text evidence="6">The sequence shown here is derived from an EMBL/GenBank/DDBJ whole genome shotgun (WGS) entry which is preliminary data.</text>
</comment>
<evidence type="ECO:0000259" key="5">
    <source>
        <dbReference type="Pfam" id="PF00248"/>
    </source>
</evidence>
<feature type="region of interest" description="Disordered" evidence="4">
    <location>
        <begin position="403"/>
        <end position="440"/>
    </location>
</feature>
<comment type="similarity">
    <text evidence="1">Belongs to the aldo/keto reductase family.</text>
</comment>
<dbReference type="CDD" id="cd19071">
    <property type="entry name" value="AKR_AKR1-5-like"/>
    <property type="match status" value="1"/>
</dbReference>
<protein>
    <submittedName>
        <fullName evidence="6">11-endoperoxide prostaglandin H2 reductase (Prostaglandin F2-alpha synthase)</fullName>
    </submittedName>
</protein>
<dbReference type="PRINTS" id="PR00069">
    <property type="entry name" value="ALDKETRDTASE"/>
</dbReference>
<organism evidence="6 7">
    <name type="scientific">Durusdinium trenchii</name>
    <dbReference type="NCBI Taxonomy" id="1381693"/>
    <lineage>
        <taxon>Eukaryota</taxon>
        <taxon>Sar</taxon>
        <taxon>Alveolata</taxon>
        <taxon>Dinophyceae</taxon>
        <taxon>Suessiales</taxon>
        <taxon>Symbiodiniaceae</taxon>
        <taxon>Durusdinium</taxon>
    </lineage>
</organism>
<feature type="region of interest" description="Disordered" evidence="4">
    <location>
        <begin position="46"/>
        <end position="66"/>
    </location>
</feature>
<dbReference type="Gene3D" id="3.20.20.100">
    <property type="entry name" value="NADP-dependent oxidoreductase domain"/>
    <property type="match status" value="1"/>
</dbReference>
<keyword evidence="3" id="KW-0560">Oxidoreductase</keyword>
<dbReference type="Pfam" id="PF00248">
    <property type="entry name" value="Aldo_ket_red"/>
    <property type="match status" value="1"/>
</dbReference>
<dbReference type="InterPro" id="IPR023210">
    <property type="entry name" value="NADP_OxRdtase_dom"/>
</dbReference>
<dbReference type="EMBL" id="CAXAMM010039006">
    <property type="protein sequence ID" value="CAK9082863.1"/>
    <property type="molecule type" value="Genomic_DNA"/>
</dbReference>
<dbReference type="InterPro" id="IPR036812">
    <property type="entry name" value="NAD(P)_OxRdtase_dom_sf"/>
</dbReference>
<dbReference type="PANTHER" id="PTHR43827:SF3">
    <property type="entry name" value="NADP-DEPENDENT OXIDOREDUCTASE DOMAIN-CONTAINING PROTEIN"/>
    <property type="match status" value="1"/>
</dbReference>
<sequence>MASSRRCAQNARSSPGLRTARCVTFGVVWLVFSRCTWTYLQVSKDQGPAAPVEPRNAGRGGLRTASSPAELGRRAAVLGSVWPLTSHAEVVKSQSVDRAALKNGLQFPKASFGLQVYDDDTAERLTLTAIEVGYRNFFASVLAGNQKGFARAIEKSGVPRDEFFICGSVLSNLAQDFEDAYLSTKEGCTKNLEAFAAGGITELDMILLDYPAKDCETIRGQWKAFEEMLAAGQTKSLAVSNFSPEQLDCILANPDATRPVLNQLPYSLKNYDTKVVQDNAKRGVLVQAWGPLGSGSLGLSASSTCEEIGIKYGKTAAQVALRWIIDTGATFTTQSKKKEHMQEDLDIFDFQLTNEEVLQLSDISNSVGGRLSAAADIVVPAGGALGGALLLSSFLDSFDKKGDEDDGALRASLKKEEEEKKAQAKKKKTEEEEEEDDGAL</sequence>
<evidence type="ECO:0000256" key="3">
    <source>
        <dbReference type="ARBA" id="ARBA00023002"/>
    </source>
</evidence>
<keyword evidence="2" id="KW-0521">NADP</keyword>
<evidence type="ECO:0000313" key="7">
    <source>
        <dbReference type="Proteomes" id="UP001642464"/>
    </source>
</evidence>